<dbReference type="STRING" id="1612149.SAMN05216324_10484"/>
<protein>
    <recommendedName>
        <fullName evidence="3">Wadjet protein JetD C-terminal domain-containing protein</fullName>
    </recommendedName>
</protein>
<proteinExistence type="predicted"/>
<keyword evidence="2" id="KW-1185">Reference proteome</keyword>
<evidence type="ECO:0000313" key="1">
    <source>
        <dbReference type="EMBL" id="SFZ93006.1"/>
    </source>
</evidence>
<dbReference type="Proteomes" id="UP000182034">
    <property type="component" value="Unassembled WGS sequence"/>
</dbReference>
<organism evidence="1 2">
    <name type="scientific">Chryseobacterium limigenitum</name>
    <dbReference type="NCBI Taxonomy" id="1612149"/>
    <lineage>
        <taxon>Bacteria</taxon>
        <taxon>Pseudomonadati</taxon>
        <taxon>Bacteroidota</taxon>
        <taxon>Flavobacteriia</taxon>
        <taxon>Flavobacteriales</taxon>
        <taxon>Weeksellaceae</taxon>
        <taxon>Chryseobacterium group</taxon>
        <taxon>Chryseobacterium</taxon>
    </lineage>
</organism>
<name>A0A1K2IL21_9FLAO</name>
<evidence type="ECO:0000313" key="2">
    <source>
        <dbReference type="Proteomes" id="UP000182034"/>
    </source>
</evidence>
<reference evidence="2" key="1">
    <citation type="submission" date="2016-10" db="EMBL/GenBank/DDBJ databases">
        <authorList>
            <person name="Varghese N."/>
            <person name="Submissions S."/>
        </authorList>
    </citation>
    <scope>NUCLEOTIDE SEQUENCE [LARGE SCALE GENOMIC DNA]</scope>
    <source>
        <strain evidence="2">SUR2</strain>
    </source>
</reference>
<dbReference type="EMBL" id="FPKW01000004">
    <property type="protein sequence ID" value="SFZ93006.1"/>
    <property type="molecule type" value="Genomic_DNA"/>
</dbReference>
<dbReference type="OrthoDB" id="642277at2"/>
<gene>
    <name evidence="1" type="ORF">SAMN05216324_10484</name>
</gene>
<accession>A0A1K2IL21</accession>
<sequence>MNWTVLKALNEVYNKGFTARRASFINDSDIQFLLEQTGELKEGIGRINEGIDFKKLYEKKHLHNFNKYVEFLNNNGLLTPQIRFQESDIKILMELKNGMDSGDLIPVRDSIIEAEETVRGVSQMFFKNEKYLEKSESLLSAVKTILNIDSLANDKDQQYKYVLQCDNPTKIVLCENLDFLKRPSKPRKHHIELWYAGGKNVAKLNFSGEIKFPIYYSCDWDYDGLQIFQMVKKIIPQIRLLYPNGIRKSIVETEHKSFWKTNENQISGLEIMNYNELEISLIKDLISNDSWIMEETNDLVEMVKEKEKQF</sequence>
<dbReference type="RefSeq" id="WP_072408583.1">
    <property type="nucleotide sequence ID" value="NZ_FPKW01000004.1"/>
</dbReference>
<evidence type="ECO:0008006" key="3">
    <source>
        <dbReference type="Google" id="ProtNLM"/>
    </source>
</evidence>
<dbReference type="AlphaFoldDB" id="A0A1K2IL21"/>